<proteinExistence type="predicted"/>
<dbReference type="Gene3D" id="1.20.1280.50">
    <property type="match status" value="1"/>
</dbReference>
<evidence type="ECO:0000313" key="2">
    <source>
        <dbReference type="EMBL" id="KAF5770843.1"/>
    </source>
</evidence>
<accession>A0A9K3EDF5</accession>
<dbReference type="Gramene" id="mRNA:HanXRQr2_Chr14g0663921">
    <property type="protein sequence ID" value="CDS:HanXRQr2_Chr14g0663921.1"/>
    <property type="gene ID" value="HanXRQr2_Chr14g0663921"/>
</dbReference>
<sequence>MSDNIPFEIQEEIMKRLPVRSLIQFRSVSKAWKSLIDSSRFITNYNNQQKHILVRYHHVGSVHSKEKYVSIVDDDSFPHQRVSVTLPLCVRILQDYYSIGSSHGLLCFYGLYRDYYGPNTKTEKVVLWNPSIRKAAAFVVPNSGDMYAYGTVLGFGVCRQTNDPKIVKIAYMHSWEEDMEIPRQVEVFTLSTRSWRSSYGTNLPRKSIEFGCDGRCIDGFYYWLATDRSTIDDDLWAYNLIISFDITSEEFREVNLPDSLVYDGSKHDLSFSSLRESLVVLRRNEHDENVVDVWLMEDGVSKPFTKLFTIYSPNAVLYCVWEFRKSGEPVFLPVDNDADLRKVPTPLRIAVYEPKSKHISNLDLGINGECSFDVYSYVETLLLHDLPTFYGF</sequence>
<reference evidence="2" key="2">
    <citation type="submission" date="2020-06" db="EMBL/GenBank/DDBJ databases">
        <title>Helianthus annuus Genome sequencing and assembly Release 2.</title>
        <authorList>
            <person name="Gouzy J."/>
            <person name="Langlade N."/>
            <person name="Munos S."/>
        </authorList>
    </citation>
    <scope>NUCLEOTIDE SEQUENCE</scope>
    <source>
        <tissue evidence="2">Leaves</tissue>
    </source>
</reference>
<feature type="domain" description="F-box" evidence="1">
    <location>
        <begin position="1"/>
        <end position="45"/>
    </location>
</feature>
<dbReference type="NCBIfam" id="TIGR01640">
    <property type="entry name" value="F_box_assoc_1"/>
    <property type="match status" value="1"/>
</dbReference>
<evidence type="ECO:0000313" key="3">
    <source>
        <dbReference type="Proteomes" id="UP000215914"/>
    </source>
</evidence>
<dbReference type="CDD" id="cd22157">
    <property type="entry name" value="F-box_AtFBW1-like"/>
    <property type="match status" value="1"/>
</dbReference>
<dbReference type="InterPro" id="IPR017451">
    <property type="entry name" value="F-box-assoc_interact_dom"/>
</dbReference>
<dbReference type="Pfam" id="PF07734">
    <property type="entry name" value="FBA_1"/>
    <property type="match status" value="1"/>
</dbReference>
<dbReference type="InterPro" id="IPR006527">
    <property type="entry name" value="F-box-assoc_dom_typ1"/>
</dbReference>
<dbReference type="PANTHER" id="PTHR31672">
    <property type="entry name" value="BNACNNG10540D PROTEIN"/>
    <property type="match status" value="1"/>
</dbReference>
<dbReference type="PROSITE" id="PS50181">
    <property type="entry name" value="FBOX"/>
    <property type="match status" value="1"/>
</dbReference>
<gene>
    <name evidence="2" type="ORF">HanXRQr2_Chr14g0663921</name>
</gene>
<organism evidence="2 3">
    <name type="scientific">Helianthus annuus</name>
    <name type="common">Common sunflower</name>
    <dbReference type="NCBI Taxonomy" id="4232"/>
    <lineage>
        <taxon>Eukaryota</taxon>
        <taxon>Viridiplantae</taxon>
        <taxon>Streptophyta</taxon>
        <taxon>Embryophyta</taxon>
        <taxon>Tracheophyta</taxon>
        <taxon>Spermatophyta</taxon>
        <taxon>Magnoliopsida</taxon>
        <taxon>eudicotyledons</taxon>
        <taxon>Gunneridae</taxon>
        <taxon>Pentapetalae</taxon>
        <taxon>asterids</taxon>
        <taxon>campanulids</taxon>
        <taxon>Asterales</taxon>
        <taxon>Asteraceae</taxon>
        <taxon>Asteroideae</taxon>
        <taxon>Heliantheae alliance</taxon>
        <taxon>Heliantheae</taxon>
        <taxon>Helianthus</taxon>
    </lineage>
</organism>
<dbReference type="AlphaFoldDB" id="A0A9K3EDF5"/>
<dbReference type="SMART" id="SM00256">
    <property type="entry name" value="FBOX"/>
    <property type="match status" value="1"/>
</dbReference>
<dbReference type="InterPro" id="IPR036047">
    <property type="entry name" value="F-box-like_dom_sf"/>
</dbReference>
<reference evidence="2" key="1">
    <citation type="journal article" date="2017" name="Nature">
        <title>The sunflower genome provides insights into oil metabolism, flowering and Asterid evolution.</title>
        <authorList>
            <person name="Badouin H."/>
            <person name="Gouzy J."/>
            <person name="Grassa C.J."/>
            <person name="Murat F."/>
            <person name="Staton S.E."/>
            <person name="Cottret L."/>
            <person name="Lelandais-Briere C."/>
            <person name="Owens G.L."/>
            <person name="Carrere S."/>
            <person name="Mayjonade B."/>
            <person name="Legrand L."/>
            <person name="Gill N."/>
            <person name="Kane N.C."/>
            <person name="Bowers J.E."/>
            <person name="Hubner S."/>
            <person name="Bellec A."/>
            <person name="Berard A."/>
            <person name="Berges H."/>
            <person name="Blanchet N."/>
            <person name="Boniface M.C."/>
            <person name="Brunel D."/>
            <person name="Catrice O."/>
            <person name="Chaidir N."/>
            <person name="Claudel C."/>
            <person name="Donnadieu C."/>
            <person name="Faraut T."/>
            <person name="Fievet G."/>
            <person name="Helmstetter N."/>
            <person name="King M."/>
            <person name="Knapp S.J."/>
            <person name="Lai Z."/>
            <person name="Le Paslier M.C."/>
            <person name="Lippi Y."/>
            <person name="Lorenzon L."/>
            <person name="Mandel J.R."/>
            <person name="Marage G."/>
            <person name="Marchand G."/>
            <person name="Marquand E."/>
            <person name="Bret-Mestries E."/>
            <person name="Morien E."/>
            <person name="Nambeesan S."/>
            <person name="Nguyen T."/>
            <person name="Pegot-Espagnet P."/>
            <person name="Pouilly N."/>
            <person name="Raftis F."/>
            <person name="Sallet E."/>
            <person name="Schiex T."/>
            <person name="Thomas J."/>
            <person name="Vandecasteele C."/>
            <person name="Vares D."/>
            <person name="Vear F."/>
            <person name="Vautrin S."/>
            <person name="Crespi M."/>
            <person name="Mangin B."/>
            <person name="Burke J.M."/>
            <person name="Salse J."/>
            <person name="Munos S."/>
            <person name="Vincourt P."/>
            <person name="Rieseberg L.H."/>
            <person name="Langlade N.B."/>
        </authorList>
    </citation>
    <scope>NUCLEOTIDE SEQUENCE</scope>
    <source>
        <tissue evidence="2">Leaves</tissue>
    </source>
</reference>
<dbReference type="InterPro" id="IPR050796">
    <property type="entry name" value="SCF_F-box_component"/>
</dbReference>
<evidence type="ECO:0000259" key="1">
    <source>
        <dbReference type="PROSITE" id="PS50181"/>
    </source>
</evidence>
<dbReference type="Proteomes" id="UP000215914">
    <property type="component" value="Unassembled WGS sequence"/>
</dbReference>
<dbReference type="InterPro" id="IPR001810">
    <property type="entry name" value="F-box_dom"/>
</dbReference>
<dbReference type="EMBL" id="MNCJ02000329">
    <property type="protein sequence ID" value="KAF5770843.1"/>
    <property type="molecule type" value="Genomic_DNA"/>
</dbReference>
<comment type="caution">
    <text evidence="2">The sequence shown here is derived from an EMBL/GenBank/DDBJ whole genome shotgun (WGS) entry which is preliminary data.</text>
</comment>
<dbReference type="OrthoDB" id="5314306at2759"/>
<dbReference type="Pfam" id="PF00646">
    <property type="entry name" value="F-box"/>
    <property type="match status" value="1"/>
</dbReference>
<dbReference type="SUPFAM" id="SSF81383">
    <property type="entry name" value="F-box domain"/>
    <property type="match status" value="1"/>
</dbReference>
<dbReference type="PANTHER" id="PTHR31672:SF10">
    <property type="entry name" value="F-BOX DOMAIN-CONTAINING PROTEIN"/>
    <property type="match status" value="1"/>
</dbReference>
<keyword evidence="3" id="KW-1185">Reference proteome</keyword>
<protein>
    <submittedName>
        <fullName evidence="2">F-box domain-containing protein</fullName>
    </submittedName>
</protein>
<name>A0A9K3EDF5_HELAN</name>